<evidence type="ECO:0000313" key="3">
    <source>
        <dbReference type="EMBL" id="TCV86005.1"/>
    </source>
</evidence>
<protein>
    <submittedName>
        <fullName evidence="3">Cobalamin-dependent methionine synthase-like protein</fullName>
    </submittedName>
</protein>
<sequence>MGGYPDTFDYPEGGEEACRVWNDAQVMLYEFEQNSKLNPNGIMGIFPAYRTGDDIEIYQNSDRTMPSEK</sequence>
<dbReference type="GO" id="GO:0008705">
    <property type="term" value="F:methionine synthase activity"/>
    <property type="evidence" value="ECO:0007669"/>
    <property type="project" value="InterPro"/>
</dbReference>
<comment type="caution">
    <text evidence="3">The sequence shown here is derived from an EMBL/GenBank/DDBJ whole genome shotgun (WGS) entry which is preliminary data.</text>
</comment>
<dbReference type="InterPro" id="IPR037010">
    <property type="entry name" value="VitB12-dep_Met_synth_activ_sf"/>
</dbReference>
<feature type="domain" description="AdoMet activation" evidence="2">
    <location>
        <begin position="1"/>
        <end position="69"/>
    </location>
</feature>
<evidence type="ECO:0000256" key="1">
    <source>
        <dbReference type="PROSITE-ProRule" id="PRU00346"/>
    </source>
</evidence>
<dbReference type="AlphaFoldDB" id="A0A4R3Y1L4"/>
<dbReference type="GO" id="GO:0032259">
    <property type="term" value="P:methylation"/>
    <property type="evidence" value="ECO:0007669"/>
    <property type="project" value="UniProtKB-KW"/>
</dbReference>
<dbReference type="SUPFAM" id="SSF56507">
    <property type="entry name" value="Methionine synthase activation domain-like"/>
    <property type="match status" value="1"/>
</dbReference>
<reference evidence="3 4" key="1">
    <citation type="submission" date="2019-03" db="EMBL/GenBank/DDBJ databases">
        <title>Genomic Encyclopedia of Type Strains, Phase IV (KMG-IV): sequencing the most valuable type-strain genomes for metagenomic binning, comparative biology and taxonomic classification.</title>
        <authorList>
            <person name="Goeker M."/>
        </authorList>
    </citation>
    <scope>NUCLEOTIDE SEQUENCE [LARGE SCALE GENOMIC DNA]</scope>
    <source>
        <strain evidence="3 4">DSM 28140</strain>
    </source>
</reference>
<gene>
    <name evidence="3" type="ORF">EDC16_10773</name>
</gene>
<organism evidence="3 4">
    <name type="scientific">Testudinibacter aquarius</name>
    <dbReference type="NCBI Taxonomy" id="1524974"/>
    <lineage>
        <taxon>Bacteria</taxon>
        <taxon>Pseudomonadati</taxon>
        <taxon>Pseudomonadota</taxon>
        <taxon>Gammaproteobacteria</taxon>
        <taxon>Pasteurellales</taxon>
        <taxon>Pasteurellaceae</taxon>
        <taxon>Testudinibacter</taxon>
    </lineage>
</organism>
<proteinExistence type="predicted"/>
<evidence type="ECO:0000259" key="2">
    <source>
        <dbReference type="PROSITE" id="PS50974"/>
    </source>
</evidence>
<dbReference type="Proteomes" id="UP000294619">
    <property type="component" value="Unassembled WGS sequence"/>
</dbReference>
<accession>A0A4R3Y1L4</accession>
<name>A0A4R3Y1L4_9PAST</name>
<dbReference type="PROSITE" id="PS50974">
    <property type="entry name" value="ADOMET_ACTIVATION"/>
    <property type="match status" value="1"/>
</dbReference>
<keyword evidence="1" id="KW-0489">Methyltransferase</keyword>
<evidence type="ECO:0000313" key="4">
    <source>
        <dbReference type="Proteomes" id="UP000294619"/>
    </source>
</evidence>
<dbReference type="EMBL" id="SMCP01000007">
    <property type="protein sequence ID" value="TCV86005.1"/>
    <property type="molecule type" value="Genomic_DNA"/>
</dbReference>
<dbReference type="Gene3D" id="1.10.288.10">
    <property type="entry name" value="Cobalamin-dependent Methionine Synthase, domain 2"/>
    <property type="match status" value="1"/>
</dbReference>
<dbReference type="Pfam" id="PF02965">
    <property type="entry name" value="Met_synt_B12"/>
    <property type="match status" value="1"/>
</dbReference>
<keyword evidence="1" id="KW-0808">Transferase</keyword>
<dbReference type="InterPro" id="IPR004223">
    <property type="entry name" value="VitB12-dep_Met_synth_activ_dom"/>
</dbReference>